<dbReference type="InterPro" id="IPR006068">
    <property type="entry name" value="ATPase_P-typ_cation-transptr_C"/>
</dbReference>
<dbReference type="Gene3D" id="3.40.50.1000">
    <property type="entry name" value="HAD superfamily/HAD-like"/>
    <property type="match status" value="3"/>
</dbReference>
<dbReference type="Gene3D" id="3.40.1110.10">
    <property type="entry name" value="Calcium-transporting ATPase, cytoplasmic domain N"/>
    <property type="match status" value="2"/>
</dbReference>
<feature type="transmembrane region" description="Helical" evidence="8">
    <location>
        <begin position="176"/>
        <end position="194"/>
    </location>
</feature>
<dbReference type="SFLD" id="SFLDF00027">
    <property type="entry name" value="p-type_atpase"/>
    <property type="match status" value="1"/>
</dbReference>
<dbReference type="EMBL" id="JAYGHY010000053">
    <property type="protein sequence ID" value="MEA5443511.1"/>
    <property type="molecule type" value="Genomic_DNA"/>
</dbReference>
<dbReference type="InterPro" id="IPR018303">
    <property type="entry name" value="ATPase_P-typ_P_site"/>
</dbReference>
<dbReference type="RefSeq" id="WP_323357495.1">
    <property type="nucleotide sequence ID" value="NZ_JAYGHY010000053.1"/>
</dbReference>
<protein>
    <submittedName>
        <fullName evidence="11">HAD-IC family P-type ATPase</fullName>
    </submittedName>
</protein>
<feature type="transmembrane region" description="Helical" evidence="8">
    <location>
        <begin position="727"/>
        <end position="748"/>
    </location>
</feature>
<keyword evidence="6 8" id="KW-1133">Transmembrane helix</keyword>
<dbReference type="InterPro" id="IPR008250">
    <property type="entry name" value="ATPase_P-typ_transduc_dom_A_sf"/>
</dbReference>
<keyword evidence="3" id="KW-0547">Nucleotide-binding</keyword>
<evidence type="ECO:0000256" key="5">
    <source>
        <dbReference type="ARBA" id="ARBA00022967"/>
    </source>
</evidence>
<dbReference type="SUPFAM" id="SSF56784">
    <property type="entry name" value="HAD-like"/>
    <property type="match status" value="1"/>
</dbReference>
<feature type="transmembrane region" description="Helical" evidence="8">
    <location>
        <begin position="15"/>
        <end position="40"/>
    </location>
</feature>
<dbReference type="InterPro" id="IPR023298">
    <property type="entry name" value="ATPase_P-typ_TM_dom_sf"/>
</dbReference>
<dbReference type="PRINTS" id="PR00119">
    <property type="entry name" value="CATATPASE"/>
</dbReference>
<dbReference type="InterPro" id="IPR036412">
    <property type="entry name" value="HAD-like_sf"/>
</dbReference>
<dbReference type="SUPFAM" id="SSF81653">
    <property type="entry name" value="Calcium ATPase, transduction domain A"/>
    <property type="match status" value="1"/>
</dbReference>
<keyword evidence="4" id="KW-0067">ATP-binding</keyword>
<dbReference type="Proteomes" id="UP001302329">
    <property type="component" value="Unassembled WGS sequence"/>
</dbReference>
<dbReference type="PRINTS" id="PR00120">
    <property type="entry name" value="HATPASE"/>
</dbReference>
<dbReference type="Pfam" id="PF00122">
    <property type="entry name" value="E1-E2_ATPase"/>
    <property type="match status" value="1"/>
</dbReference>
<evidence type="ECO:0000256" key="1">
    <source>
        <dbReference type="ARBA" id="ARBA00004141"/>
    </source>
</evidence>
<gene>
    <name evidence="11" type="ORF">VB739_13185</name>
</gene>
<evidence type="ECO:0000256" key="7">
    <source>
        <dbReference type="ARBA" id="ARBA00023136"/>
    </source>
</evidence>
<feature type="domain" description="Cation-transporting P-type ATPase C-terminal" evidence="10">
    <location>
        <begin position="624"/>
        <end position="778"/>
    </location>
</feature>
<organism evidence="11 12">
    <name type="scientific">Cyanobium gracile UHCC 0281</name>
    <dbReference type="NCBI Taxonomy" id="3110309"/>
    <lineage>
        <taxon>Bacteria</taxon>
        <taxon>Bacillati</taxon>
        <taxon>Cyanobacteriota</taxon>
        <taxon>Cyanophyceae</taxon>
        <taxon>Synechococcales</taxon>
        <taxon>Prochlorococcaceae</taxon>
        <taxon>Cyanobium</taxon>
    </lineage>
</organism>
<dbReference type="Gene3D" id="2.70.150.10">
    <property type="entry name" value="Calcium-transporting ATPase, cytoplasmic transduction domain A"/>
    <property type="match status" value="1"/>
</dbReference>
<keyword evidence="7 8" id="KW-0472">Membrane</keyword>
<feature type="transmembrane region" description="Helical" evidence="8">
    <location>
        <begin position="206"/>
        <end position="234"/>
    </location>
</feature>
<evidence type="ECO:0000313" key="11">
    <source>
        <dbReference type="EMBL" id="MEA5443511.1"/>
    </source>
</evidence>
<dbReference type="NCBIfam" id="TIGR01494">
    <property type="entry name" value="ATPase_P-type"/>
    <property type="match status" value="2"/>
</dbReference>
<dbReference type="InterPro" id="IPR059000">
    <property type="entry name" value="ATPase_P-type_domA"/>
</dbReference>
<dbReference type="SFLD" id="SFLDG00002">
    <property type="entry name" value="C1.7:_P-type_atpase_like"/>
    <property type="match status" value="1"/>
</dbReference>
<dbReference type="Pfam" id="PF00702">
    <property type="entry name" value="Hydrolase"/>
    <property type="match status" value="1"/>
</dbReference>
<accession>A0ABU5SYA8</accession>
<evidence type="ECO:0000256" key="4">
    <source>
        <dbReference type="ARBA" id="ARBA00022840"/>
    </source>
</evidence>
<evidence type="ECO:0000259" key="9">
    <source>
        <dbReference type="Pfam" id="PF00122"/>
    </source>
</evidence>
<keyword evidence="2 8" id="KW-0812">Transmembrane</keyword>
<reference evidence="11 12" key="1">
    <citation type="submission" date="2023-12" db="EMBL/GenBank/DDBJ databases">
        <title>Baltic Sea Cyanobacteria.</title>
        <authorList>
            <person name="Delbaje E."/>
            <person name="Fewer D.P."/>
            <person name="Shishido T.K."/>
        </authorList>
    </citation>
    <scope>NUCLEOTIDE SEQUENCE [LARGE SCALE GENOMIC DNA]</scope>
    <source>
        <strain evidence="11 12">UHCC 0281</strain>
    </source>
</reference>
<sequence length="784" mass="82375">MSWLEPTNLLLLACALLYGLMGEWIDAAILLAFVLGISLLDAVQQQRSNHALAELARLSAPRAHVRRDGQDLELSTDQVRLGDLLRLEEGDRVAADAAITEAVGLWLDESLLTGESLPVARTDPGERVLAGSLVSGGRGWATVVAVAEATELGRLGKSLATVKPPLTRLQRQTRQLTTRLSLAALGLCAALAVIQGASSGDWPRALLAALALALAVLPNEIPVVLALFLALGALRLARIGVLARWPAAVESLGSATVLAVDKTGTLTENRMGVQQLLTWPDLEDWQAGTTLEEPLHQLLELAVLASRGDPVDAMEQAIQRLAADQLGDTEHLHPDWPLEREYPLQSNLLVFSRLWRDSDGVLQLAAKGAPEAIADLCHLDADQTTRLLAAADGLASQGLRVLAVACGLDGVPVHGGQSTASSGGLPEDVHGYLFEPVGFVALADPLRSDVPAAIATARGAGVRVVMITGDSPVTARSIADQAGLPPGPVLSGPELDALAPQALAASIREVSVFARVMPQQKLQLVRALQAAGEVVAMTGDGVNDAPALKAADIGVAMGKRGTAVARESADLVLLNDTFSDLVQALELGRRVDANLHRALGYTLAIHLPIAALGLMPLLLPGQALILLPVHIALLHLVIDPACTVVFEALPATPGLMRQPPRPPEAPLFGPDTWRHSLTQGAVVMVAALVLAFWPDTDTESRRSLVFSLLLLAGGGLVWLNGDPHSRITAAGAGIGLGLWLLLMAFPALQRVLQLAPLTPVLVLTLLLTTAAALLVAGLLNRRLT</sequence>
<dbReference type="InterPro" id="IPR023299">
    <property type="entry name" value="ATPase_P-typ_cyto_dom_N"/>
</dbReference>
<dbReference type="Pfam" id="PF00689">
    <property type="entry name" value="Cation_ATPase_C"/>
    <property type="match status" value="1"/>
</dbReference>
<proteinExistence type="predicted"/>
<feature type="transmembrane region" description="Helical" evidence="8">
    <location>
        <begin position="704"/>
        <end position="721"/>
    </location>
</feature>
<feature type="domain" description="P-type ATPase A" evidence="9">
    <location>
        <begin position="58"/>
        <end position="159"/>
    </location>
</feature>
<evidence type="ECO:0000256" key="3">
    <source>
        <dbReference type="ARBA" id="ARBA00022741"/>
    </source>
</evidence>
<keyword evidence="12" id="KW-1185">Reference proteome</keyword>
<dbReference type="PANTHER" id="PTHR42861">
    <property type="entry name" value="CALCIUM-TRANSPORTING ATPASE"/>
    <property type="match status" value="1"/>
</dbReference>
<evidence type="ECO:0000256" key="2">
    <source>
        <dbReference type="ARBA" id="ARBA00022692"/>
    </source>
</evidence>
<dbReference type="InterPro" id="IPR001757">
    <property type="entry name" value="P_typ_ATPase"/>
</dbReference>
<keyword evidence="5" id="KW-1278">Translocase</keyword>
<evidence type="ECO:0000259" key="10">
    <source>
        <dbReference type="Pfam" id="PF00689"/>
    </source>
</evidence>
<feature type="transmembrane region" description="Helical" evidence="8">
    <location>
        <begin position="598"/>
        <end position="619"/>
    </location>
</feature>
<dbReference type="SFLD" id="SFLDS00003">
    <property type="entry name" value="Haloacid_Dehalogenase"/>
    <property type="match status" value="1"/>
</dbReference>
<name>A0ABU5SYA8_9CYAN</name>
<dbReference type="SUPFAM" id="SSF81665">
    <property type="entry name" value="Calcium ATPase, transmembrane domain M"/>
    <property type="match status" value="1"/>
</dbReference>
<dbReference type="Gene3D" id="1.20.1110.10">
    <property type="entry name" value="Calcium-transporting ATPase, transmembrane domain"/>
    <property type="match status" value="2"/>
</dbReference>
<feature type="transmembrane region" description="Helical" evidence="8">
    <location>
        <begin position="673"/>
        <end position="692"/>
    </location>
</feature>
<evidence type="ECO:0000313" key="12">
    <source>
        <dbReference type="Proteomes" id="UP001302329"/>
    </source>
</evidence>
<dbReference type="SUPFAM" id="SSF81660">
    <property type="entry name" value="Metal cation-transporting ATPase, ATP-binding domain N"/>
    <property type="match status" value="1"/>
</dbReference>
<dbReference type="InterPro" id="IPR044492">
    <property type="entry name" value="P_typ_ATPase_HD_dom"/>
</dbReference>
<dbReference type="PROSITE" id="PS00154">
    <property type="entry name" value="ATPASE_E1_E2"/>
    <property type="match status" value="1"/>
</dbReference>
<evidence type="ECO:0000256" key="8">
    <source>
        <dbReference type="SAM" id="Phobius"/>
    </source>
</evidence>
<feature type="transmembrane region" description="Helical" evidence="8">
    <location>
        <begin position="760"/>
        <end position="779"/>
    </location>
</feature>
<dbReference type="InterPro" id="IPR023214">
    <property type="entry name" value="HAD_sf"/>
</dbReference>
<comment type="subcellular location">
    <subcellularLocation>
        <location evidence="1">Membrane</location>
        <topology evidence="1">Multi-pass membrane protein</topology>
    </subcellularLocation>
</comment>
<evidence type="ECO:0000256" key="6">
    <source>
        <dbReference type="ARBA" id="ARBA00022989"/>
    </source>
</evidence>
<comment type="caution">
    <text evidence="11">The sequence shown here is derived from an EMBL/GenBank/DDBJ whole genome shotgun (WGS) entry which is preliminary data.</text>
</comment>